<dbReference type="PROSITE" id="PS01136">
    <property type="entry name" value="UPF0034"/>
    <property type="match status" value="1"/>
</dbReference>
<feature type="compositionally biased region" description="Acidic residues" evidence="19">
    <location>
        <begin position="323"/>
        <end position="334"/>
    </location>
</feature>
<evidence type="ECO:0000256" key="19">
    <source>
        <dbReference type="SAM" id="MobiDB-lite"/>
    </source>
</evidence>
<accession>A0A1M2VW24</accession>
<comment type="similarity">
    <text evidence="9">Belongs to the Dus family. Dus1 subfamily.</text>
</comment>
<comment type="similarity">
    <text evidence="16">Belongs to the dus family.</text>
</comment>
<feature type="active site" description="Proton donor" evidence="17">
    <location>
        <position position="101"/>
    </location>
</feature>
<dbReference type="InterPro" id="IPR035587">
    <property type="entry name" value="DUS-like_FMN-bd"/>
</dbReference>
<dbReference type="InterPro" id="IPR018517">
    <property type="entry name" value="tRNA_hU_synthase_CS"/>
</dbReference>
<dbReference type="STRING" id="154538.A0A1M2VW24"/>
<evidence type="ECO:0000256" key="9">
    <source>
        <dbReference type="ARBA" id="ARBA00038313"/>
    </source>
</evidence>
<evidence type="ECO:0000256" key="11">
    <source>
        <dbReference type="ARBA" id="ARBA00047652"/>
    </source>
</evidence>
<comment type="caution">
    <text evidence="21">The sequence shown here is derived from an EMBL/GenBank/DDBJ whole genome shotgun (WGS) entry which is preliminary data.</text>
</comment>
<comment type="function">
    <text evidence="16">Catalyzes the synthesis of dihydrouridine, a modified base found in the D-loop of most tRNAs.</text>
</comment>
<evidence type="ECO:0000256" key="1">
    <source>
        <dbReference type="ARBA" id="ARBA00001917"/>
    </source>
</evidence>
<organism evidence="21 22">
    <name type="scientific">Trametes pubescens</name>
    <name type="common">White-rot fungus</name>
    <dbReference type="NCBI Taxonomy" id="154538"/>
    <lineage>
        <taxon>Eukaryota</taxon>
        <taxon>Fungi</taxon>
        <taxon>Dikarya</taxon>
        <taxon>Basidiomycota</taxon>
        <taxon>Agaricomycotina</taxon>
        <taxon>Agaricomycetes</taxon>
        <taxon>Polyporales</taxon>
        <taxon>Polyporaceae</taxon>
        <taxon>Trametes</taxon>
    </lineage>
</organism>
<evidence type="ECO:0000313" key="22">
    <source>
        <dbReference type="Proteomes" id="UP000184267"/>
    </source>
</evidence>
<comment type="catalytic activity">
    <reaction evidence="14">
        <text>a 5,6-dihydrouridine in mRNA + NADP(+) = a uridine in mRNA + NADPH + H(+)</text>
        <dbReference type="Rhea" id="RHEA:69855"/>
        <dbReference type="Rhea" id="RHEA-COMP:14658"/>
        <dbReference type="Rhea" id="RHEA-COMP:17789"/>
        <dbReference type="ChEBI" id="CHEBI:15378"/>
        <dbReference type="ChEBI" id="CHEBI:57783"/>
        <dbReference type="ChEBI" id="CHEBI:58349"/>
        <dbReference type="ChEBI" id="CHEBI:65315"/>
        <dbReference type="ChEBI" id="CHEBI:74443"/>
    </reaction>
    <physiologicalReaction direction="right-to-left" evidence="14">
        <dbReference type="Rhea" id="RHEA:69857"/>
    </physiologicalReaction>
</comment>
<dbReference type="PANTHER" id="PTHR11082:SF5">
    <property type="entry name" value="TRNA-DIHYDROURIDINE(16_17) SYNTHASE [NAD(P)(+)]-LIKE"/>
    <property type="match status" value="1"/>
</dbReference>
<dbReference type="Pfam" id="PF01207">
    <property type="entry name" value="Dus"/>
    <property type="match status" value="1"/>
</dbReference>
<dbReference type="OrthoDB" id="272303at2759"/>
<comment type="catalytic activity">
    <reaction evidence="11">
        <text>5,6-dihydrouridine(16) in tRNA + NADP(+) = uridine(16) in tRNA + NADPH + H(+)</text>
        <dbReference type="Rhea" id="RHEA:53376"/>
        <dbReference type="Rhea" id="RHEA-COMP:13543"/>
        <dbReference type="Rhea" id="RHEA-COMP:13544"/>
        <dbReference type="ChEBI" id="CHEBI:15378"/>
        <dbReference type="ChEBI" id="CHEBI:57783"/>
        <dbReference type="ChEBI" id="CHEBI:58349"/>
        <dbReference type="ChEBI" id="CHEBI:65315"/>
        <dbReference type="ChEBI" id="CHEBI:74443"/>
        <dbReference type="EC" id="1.3.1.88"/>
    </reaction>
    <physiologicalReaction direction="right-to-left" evidence="11">
        <dbReference type="Rhea" id="RHEA:53378"/>
    </physiologicalReaction>
</comment>
<dbReference type="CDD" id="cd02801">
    <property type="entry name" value="DUS_like_FMN"/>
    <property type="match status" value="1"/>
</dbReference>
<evidence type="ECO:0000256" key="5">
    <source>
        <dbReference type="ARBA" id="ARBA00022694"/>
    </source>
</evidence>
<protein>
    <recommendedName>
        <fullName evidence="16">tRNA-dihydrouridine synthase</fullName>
        <ecNumber evidence="16">1.3.1.-</ecNumber>
    </recommendedName>
</protein>
<dbReference type="InterPro" id="IPR001269">
    <property type="entry name" value="DUS_fam"/>
</dbReference>
<dbReference type="GO" id="GO:0050660">
    <property type="term" value="F:flavin adenine dinucleotide binding"/>
    <property type="evidence" value="ECO:0007669"/>
    <property type="project" value="InterPro"/>
</dbReference>
<evidence type="ECO:0000256" key="4">
    <source>
        <dbReference type="ARBA" id="ARBA00022664"/>
    </source>
</evidence>
<dbReference type="EMBL" id="MNAD01000574">
    <property type="protein sequence ID" value="OJT11801.1"/>
    <property type="molecule type" value="Genomic_DNA"/>
</dbReference>
<evidence type="ECO:0000256" key="14">
    <source>
        <dbReference type="ARBA" id="ARBA00049447"/>
    </source>
</evidence>
<evidence type="ECO:0000256" key="13">
    <source>
        <dbReference type="ARBA" id="ARBA00048934"/>
    </source>
</evidence>
<feature type="binding site" evidence="18">
    <location>
        <position position="72"/>
    </location>
    <ligand>
        <name>FMN</name>
        <dbReference type="ChEBI" id="CHEBI:58210"/>
    </ligand>
</feature>
<evidence type="ECO:0000256" key="10">
    <source>
        <dbReference type="ARBA" id="ARBA00047287"/>
    </source>
</evidence>
<keyword evidence="6" id="KW-0521">NADP</keyword>
<evidence type="ECO:0000256" key="16">
    <source>
        <dbReference type="PIRNR" id="PIRNR006621"/>
    </source>
</evidence>
<gene>
    <name evidence="21" type="ORF">TRAPUB_11662</name>
</gene>
<keyword evidence="18" id="KW-0547">Nucleotide-binding</keyword>
<evidence type="ECO:0000256" key="8">
    <source>
        <dbReference type="ARBA" id="ARBA00023027"/>
    </source>
</evidence>
<dbReference type="PIRSF" id="PIRSF006621">
    <property type="entry name" value="Dus"/>
    <property type="match status" value="1"/>
</dbReference>
<dbReference type="SUPFAM" id="SSF51395">
    <property type="entry name" value="FMN-linked oxidoreductases"/>
    <property type="match status" value="1"/>
</dbReference>
<dbReference type="GO" id="GO:0102262">
    <property type="term" value="F:tRNA-dihydrouridine16 synthase activity"/>
    <property type="evidence" value="ECO:0007669"/>
    <property type="project" value="RHEA"/>
</dbReference>
<feature type="domain" description="DUS-like FMN-binding" evidence="20">
    <location>
        <begin position="14"/>
        <end position="296"/>
    </location>
</feature>
<dbReference type="AlphaFoldDB" id="A0A1M2VW24"/>
<evidence type="ECO:0000313" key="21">
    <source>
        <dbReference type="EMBL" id="OJT11801.1"/>
    </source>
</evidence>
<evidence type="ECO:0000256" key="17">
    <source>
        <dbReference type="PIRSR" id="PIRSR006621-1"/>
    </source>
</evidence>
<comment type="catalytic activity">
    <reaction evidence="12">
        <text>a 5,6-dihydrouridine in mRNA + NAD(+) = a uridine in mRNA + NADH + H(+)</text>
        <dbReference type="Rhea" id="RHEA:69851"/>
        <dbReference type="Rhea" id="RHEA-COMP:14658"/>
        <dbReference type="Rhea" id="RHEA-COMP:17789"/>
        <dbReference type="ChEBI" id="CHEBI:15378"/>
        <dbReference type="ChEBI" id="CHEBI:57540"/>
        <dbReference type="ChEBI" id="CHEBI:57945"/>
        <dbReference type="ChEBI" id="CHEBI:65315"/>
        <dbReference type="ChEBI" id="CHEBI:74443"/>
    </reaction>
    <physiologicalReaction direction="right-to-left" evidence="12">
        <dbReference type="Rhea" id="RHEA:69853"/>
    </physiologicalReaction>
</comment>
<comment type="cofactor">
    <cofactor evidence="1 16 18">
        <name>FMN</name>
        <dbReference type="ChEBI" id="CHEBI:58210"/>
    </cofactor>
</comment>
<feature type="binding site" evidence="18">
    <location>
        <position position="142"/>
    </location>
    <ligand>
        <name>FMN</name>
        <dbReference type="ChEBI" id="CHEBI:58210"/>
    </ligand>
</feature>
<keyword evidence="22" id="KW-1185">Reference proteome</keyword>
<evidence type="ECO:0000256" key="2">
    <source>
        <dbReference type="ARBA" id="ARBA00022630"/>
    </source>
</evidence>
<comment type="catalytic activity">
    <reaction evidence="15">
        <text>5,6-dihydrouridine(17) in tRNA + NADP(+) = uridine(17) in tRNA + NADPH + H(+)</text>
        <dbReference type="Rhea" id="RHEA:53368"/>
        <dbReference type="Rhea" id="RHEA-COMP:13541"/>
        <dbReference type="Rhea" id="RHEA-COMP:13542"/>
        <dbReference type="ChEBI" id="CHEBI:15378"/>
        <dbReference type="ChEBI" id="CHEBI:57783"/>
        <dbReference type="ChEBI" id="CHEBI:58349"/>
        <dbReference type="ChEBI" id="CHEBI:65315"/>
        <dbReference type="ChEBI" id="CHEBI:74443"/>
        <dbReference type="EC" id="1.3.1.88"/>
    </reaction>
    <physiologicalReaction direction="right-to-left" evidence="15">
        <dbReference type="Rhea" id="RHEA:53370"/>
    </physiologicalReaction>
</comment>
<keyword evidence="2 16" id="KW-0285">Flavoprotein</keyword>
<reference evidence="21 22" key="1">
    <citation type="submission" date="2016-10" db="EMBL/GenBank/DDBJ databases">
        <title>Genome sequence of the basidiomycete white-rot fungus Trametes pubescens.</title>
        <authorList>
            <person name="Makela M.R."/>
            <person name="Granchi Z."/>
            <person name="Peng M."/>
            <person name="De Vries R.P."/>
            <person name="Grigoriev I."/>
            <person name="Riley R."/>
            <person name="Hilden K."/>
        </authorList>
    </citation>
    <scope>NUCLEOTIDE SEQUENCE [LARGE SCALE GENOMIC DNA]</scope>
    <source>
        <strain evidence="21 22">FBCC735</strain>
    </source>
</reference>
<keyword evidence="5 16" id="KW-0819">tRNA processing</keyword>
<evidence type="ECO:0000256" key="12">
    <source>
        <dbReference type="ARBA" id="ARBA00048342"/>
    </source>
</evidence>
<evidence type="ECO:0000259" key="20">
    <source>
        <dbReference type="Pfam" id="PF01207"/>
    </source>
</evidence>
<feature type="binding site" evidence="18">
    <location>
        <begin position="16"/>
        <end position="18"/>
    </location>
    <ligand>
        <name>FMN</name>
        <dbReference type="ChEBI" id="CHEBI:58210"/>
    </ligand>
</feature>
<keyword evidence="3 16" id="KW-0288">FMN</keyword>
<dbReference type="EC" id="1.3.1.-" evidence="16"/>
<evidence type="ECO:0000256" key="18">
    <source>
        <dbReference type="PIRSR" id="PIRSR006621-2"/>
    </source>
</evidence>
<dbReference type="OMA" id="NPCLFAN"/>
<dbReference type="GO" id="GO:0106414">
    <property type="term" value="F:mRNA dihydrouridine synthase activity"/>
    <property type="evidence" value="ECO:0007669"/>
    <property type="project" value="RHEA"/>
</dbReference>
<proteinExistence type="inferred from homology"/>
<comment type="catalytic activity">
    <reaction evidence="10">
        <text>5,6-dihydrouridine(17) in tRNA + NAD(+) = uridine(17) in tRNA + NADH + H(+)</text>
        <dbReference type="Rhea" id="RHEA:53372"/>
        <dbReference type="Rhea" id="RHEA-COMP:13541"/>
        <dbReference type="Rhea" id="RHEA-COMP:13542"/>
        <dbReference type="ChEBI" id="CHEBI:15378"/>
        <dbReference type="ChEBI" id="CHEBI:57540"/>
        <dbReference type="ChEBI" id="CHEBI:57945"/>
        <dbReference type="ChEBI" id="CHEBI:65315"/>
        <dbReference type="ChEBI" id="CHEBI:74443"/>
        <dbReference type="EC" id="1.3.1.88"/>
    </reaction>
    <physiologicalReaction direction="right-to-left" evidence="10">
        <dbReference type="Rhea" id="RHEA:53374"/>
    </physiologicalReaction>
</comment>
<dbReference type="InterPro" id="IPR013785">
    <property type="entry name" value="Aldolase_TIM"/>
</dbReference>
<keyword evidence="7 16" id="KW-0560">Oxidoreductase</keyword>
<dbReference type="GO" id="GO:0102263">
    <property type="term" value="F:tRNA-dihydrouridine17 synthase activity"/>
    <property type="evidence" value="ECO:0007669"/>
    <property type="project" value="RHEA"/>
</dbReference>
<dbReference type="Gene3D" id="3.20.20.70">
    <property type="entry name" value="Aldolase class I"/>
    <property type="match status" value="1"/>
</dbReference>
<comment type="catalytic activity">
    <reaction evidence="13">
        <text>5,6-dihydrouridine(16) in tRNA + NAD(+) = uridine(16) in tRNA + NADH + H(+)</text>
        <dbReference type="Rhea" id="RHEA:53380"/>
        <dbReference type="Rhea" id="RHEA-COMP:13543"/>
        <dbReference type="Rhea" id="RHEA-COMP:13544"/>
        <dbReference type="ChEBI" id="CHEBI:15378"/>
        <dbReference type="ChEBI" id="CHEBI:57540"/>
        <dbReference type="ChEBI" id="CHEBI:57945"/>
        <dbReference type="ChEBI" id="CHEBI:65315"/>
        <dbReference type="ChEBI" id="CHEBI:74443"/>
        <dbReference type="EC" id="1.3.1.88"/>
    </reaction>
    <physiologicalReaction direction="right-to-left" evidence="13">
        <dbReference type="Rhea" id="RHEA:53382"/>
    </physiologicalReaction>
</comment>
<evidence type="ECO:0000256" key="15">
    <source>
        <dbReference type="ARBA" id="ARBA00049467"/>
    </source>
</evidence>
<dbReference type="PANTHER" id="PTHR11082">
    <property type="entry name" value="TRNA-DIHYDROURIDINE SYNTHASE"/>
    <property type="match status" value="1"/>
</dbReference>
<feature type="region of interest" description="Disordered" evidence="19">
    <location>
        <begin position="323"/>
        <end position="349"/>
    </location>
</feature>
<name>A0A1M2VW24_TRAPU</name>
<keyword evidence="4" id="KW-0507">mRNA processing</keyword>
<feature type="binding site" evidence="18">
    <location>
        <position position="170"/>
    </location>
    <ligand>
        <name>FMN</name>
        <dbReference type="ChEBI" id="CHEBI:58210"/>
    </ligand>
</feature>
<keyword evidence="8" id="KW-0520">NAD</keyword>
<evidence type="ECO:0000256" key="3">
    <source>
        <dbReference type="ARBA" id="ARBA00022643"/>
    </source>
</evidence>
<sequence length="358" mass="40018">MGEGKLSLDLSTIAAPMVNQSDLPFRTLVRRYNTSLVYTQMLVPERLLSDQDYLEFHTRGLHDGLDTPVVVQLCGNDPDIVVKAARTVVDRADAIDLNLGCPQEAAREAHYGGYLLDKKDWPLVESMVSALSHSLPVPVSAKLRLCQNTPSTPELVARLEAAGASWLTLHARHVSSRRRRQGPADLSQVRVLKEHVRIPVVSNGNVRTWGDVQRNREDTGADGVMVGEALLTNPCLFADITPDSVKISLEYLDICREYPQTTTLQTIQTHIRHFVDHQCGRRPWFNKFRAMLGRCASVDEIATLLRVKVQRWRGLLPLGEEDDCETVGSEDESQYEQGTSCRESEGLDTTFDGMSLLR</sequence>
<dbReference type="Proteomes" id="UP000184267">
    <property type="component" value="Unassembled WGS sequence"/>
</dbReference>
<dbReference type="GO" id="GO:0006397">
    <property type="term" value="P:mRNA processing"/>
    <property type="evidence" value="ECO:0007669"/>
    <property type="project" value="UniProtKB-KW"/>
</dbReference>
<evidence type="ECO:0000256" key="6">
    <source>
        <dbReference type="ARBA" id="ARBA00022857"/>
    </source>
</evidence>
<evidence type="ECO:0000256" key="7">
    <source>
        <dbReference type="ARBA" id="ARBA00023002"/>
    </source>
</evidence>